<protein>
    <recommendedName>
        <fullName evidence="2">TLDc domain-containing protein</fullName>
    </recommendedName>
</protein>
<dbReference type="Pfam" id="PF07534">
    <property type="entry name" value="TLD"/>
    <property type="match status" value="1"/>
</dbReference>
<dbReference type="VEuPathDB" id="AmoebaDB:EIN_155280"/>
<dbReference type="Proteomes" id="UP000014680">
    <property type="component" value="Unassembled WGS sequence"/>
</dbReference>
<proteinExistence type="predicted"/>
<dbReference type="RefSeq" id="XP_004258192.1">
    <property type="nucleotide sequence ID" value="XM_004258144.1"/>
</dbReference>
<evidence type="ECO:0000259" key="2">
    <source>
        <dbReference type="Pfam" id="PF07534"/>
    </source>
</evidence>
<evidence type="ECO:0000313" key="3">
    <source>
        <dbReference type="EMBL" id="ELP91421.1"/>
    </source>
</evidence>
<evidence type="ECO:0000256" key="1">
    <source>
        <dbReference type="SAM" id="Coils"/>
    </source>
</evidence>
<reference evidence="3 4" key="1">
    <citation type="submission" date="2012-10" db="EMBL/GenBank/DDBJ databases">
        <authorList>
            <person name="Zafar N."/>
            <person name="Inman J."/>
            <person name="Hall N."/>
            <person name="Lorenzi H."/>
            <person name="Caler E."/>
        </authorList>
    </citation>
    <scope>NUCLEOTIDE SEQUENCE [LARGE SCALE GENOMIC DNA]</scope>
    <source>
        <strain evidence="3 4">IP1</strain>
    </source>
</reference>
<keyword evidence="1" id="KW-0175">Coiled coil</keyword>
<organism evidence="3 4">
    <name type="scientific">Entamoeba invadens IP1</name>
    <dbReference type="NCBI Taxonomy" id="370355"/>
    <lineage>
        <taxon>Eukaryota</taxon>
        <taxon>Amoebozoa</taxon>
        <taxon>Evosea</taxon>
        <taxon>Archamoebae</taxon>
        <taxon>Mastigamoebida</taxon>
        <taxon>Entamoebidae</taxon>
        <taxon>Entamoeba</taxon>
    </lineage>
</organism>
<name>A0A0A1UF47_ENTIV</name>
<feature type="domain" description="TLDc" evidence="2">
    <location>
        <begin position="180"/>
        <end position="312"/>
    </location>
</feature>
<accession>A0A0A1UF47</accession>
<dbReference type="GeneID" id="14890219"/>
<feature type="coiled-coil region" evidence="1">
    <location>
        <begin position="43"/>
        <end position="73"/>
    </location>
</feature>
<evidence type="ECO:0000313" key="4">
    <source>
        <dbReference type="Proteomes" id="UP000014680"/>
    </source>
</evidence>
<dbReference type="KEGG" id="eiv:EIN_155280"/>
<keyword evidence="4" id="KW-1185">Reference proteome</keyword>
<dbReference type="InterPro" id="IPR006571">
    <property type="entry name" value="TLDc_dom"/>
</dbReference>
<dbReference type="AlphaFoldDB" id="A0A0A1UF47"/>
<dbReference type="EMBL" id="KB206474">
    <property type="protein sequence ID" value="ELP91421.1"/>
    <property type="molecule type" value="Genomic_DNA"/>
</dbReference>
<sequence length="314" mass="36434">MKNILNEISTYCQQSQRVLDEFETNKIVTQFKDNKTLNISERIKNAEKYYDQVEEMYKRKKEMEQTLQPLQQQMDVFIKALKKEMGLLSNETNKTTTLIRETLVALYDEEFKLLRAPFDLEIKKLEDAKNRKMQSLNTLSDKLKERVATDLSVNELIGLENITSMQINEIVFDSNVDDWGQDTSVFLDKISNKENLCFLVEDDKDNKFGGVIIDKIPQRMGIIVGQSSYIYSLTRNGVVTANKYEKKSDAEYSYYLGAKKEDCLIGFGNGHDIHVHKKNSSGSHFIPNTYPITYTDFSDTKDFNQTRVRVFQLI</sequence>
<gene>
    <name evidence="3" type="ORF">EIN_155280</name>
</gene>